<dbReference type="InterPro" id="IPR029044">
    <property type="entry name" value="Nucleotide-diphossugar_trans"/>
</dbReference>
<protein>
    <recommendedName>
        <fullName evidence="1">Glycosyltransferase 2-like domain-containing protein</fullName>
    </recommendedName>
</protein>
<comment type="caution">
    <text evidence="2">The sequence shown here is derived from an EMBL/GenBank/DDBJ whole genome shotgun (WGS) entry which is preliminary data.</text>
</comment>
<dbReference type="Pfam" id="PF00535">
    <property type="entry name" value="Glycos_transf_2"/>
    <property type="match status" value="1"/>
</dbReference>
<dbReference type="AlphaFoldDB" id="A0A1F5ZIK7"/>
<dbReference type="SUPFAM" id="SSF53448">
    <property type="entry name" value="Nucleotide-diphospho-sugar transferases"/>
    <property type="match status" value="1"/>
</dbReference>
<dbReference type="GO" id="GO:0006487">
    <property type="term" value="P:protein N-linked glycosylation"/>
    <property type="evidence" value="ECO:0007669"/>
    <property type="project" value="TreeGrafter"/>
</dbReference>
<dbReference type="EMBL" id="MFIZ01000009">
    <property type="protein sequence ID" value="OGG11937.1"/>
    <property type="molecule type" value="Genomic_DNA"/>
</dbReference>
<dbReference type="InterPro" id="IPR001173">
    <property type="entry name" value="Glyco_trans_2-like"/>
</dbReference>
<evidence type="ECO:0000259" key="1">
    <source>
        <dbReference type="Pfam" id="PF00535"/>
    </source>
</evidence>
<dbReference type="STRING" id="1798370.A2Z00_03910"/>
<name>A0A1F5ZIK7_9BACT</name>
<gene>
    <name evidence="2" type="ORF">A2Z00_03910</name>
</gene>
<proteinExistence type="predicted"/>
<feature type="domain" description="Glycosyltransferase 2-like" evidence="1">
    <location>
        <begin position="12"/>
        <end position="188"/>
    </location>
</feature>
<organism evidence="2 3">
    <name type="scientific">Candidatus Gottesmanbacteria bacterium RBG_13_45_10</name>
    <dbReference type="NCBI Taxonomy" id="1798370"/>
    <lineage>
        <taxon>Bacteria</taxon>
        <taxon>Candidatus Gottesmaniibacteriota</taxon>
    </lineage>
</organism>
<evidence type="ECO:0000313" key="2">
    <source>
        <dbReference type="EMBL" id="OGG11937.1"/>
    </source>
</evidence>
<dbReference type="Proteomes" id="UP000177268">
    <property type="component" value="Unassembled WGS sequence"/>
</dbReference>
<dbReference type="PANTHER" id="PTHR10859">
    <property type="entry name" value="GLYCOSYL TRANSFERASE"/>
    <property type="match status" value="1"/>
</dbReference>
<dbReference type="Gene3D" id="3.90.550.10">
    <property type="entry name" value="Spore Coat Polysaccharide Biosynthesis Protein SpsA, Chain A"/>
    <property type="match status" value="1"/>
</dbReference>
<reference evidence="2 3" key="1">
    <citation type="journal article" date="2016" name="Nat. Commun.">
        <title>Thousands of microbial genomes shed light on interconnected biogeochemical processes in an aquifer system.</title>
        <authorList>
            <person name="Anantharaman K."/>
            <person name="Brown C.T."/>
            <person name="Hug L.A."/>
            <person name="Sharon I."/>
            <person name="Castelle C.J."/>
            <person name="Probst A.J."/>
            <person name="Thomas B.C."/>
            <person name="Singh A."/>
            <person name="Wilkins M.J."/>
            <person name="Karaoz U."/>
            <person name="Brodie E.L."/>
            <person name="Williams K.H."/>
            <person name="Hubbard S.S."/>
            <person name="Banfield J.F."/>
        </authorList>
    </citation>
    <scope>NUCLEOTIDE SEQUENCE [LARGE SCALE GENOMIC DNA]</scope>
</reference>
<accession>A0A1F5ZIK7</accession>
<evidence type="ECO:0000313" key="3">
    <source>
        <dbReference type="Proteomes" id="UP000177268"/>
    </source>
</evidence>
<sequence>MTTKRGRVPYLSLIIPAYNEHTRLLSGVSTAISYLKKQRYSWELILVDDGSVPSVVHVLRRGYRAKTFPYALDKLPIIIHRLPKNRGKGAALKAGVALGRGHLIVFSDVDLSVSITYLSPMLRALARYNIVIASRRLAKSDIIIHQSFGRELSGRIFTALSNIICNTQVADATCGFKGFQKVVAKEIFAQSRITRWVFDTEILFLARKRRWEIKEFGVAWANTSGSKVRPFDSVISFIDLFRIRWNDMRGRYDTKKA</sequence>
<dbReference type="PANTHER" id="PTHR10859:SF91">
    <property type="entry name" value="DOLICHYL-PHOSPHATE BETA-GLUCOSYLTRANSFERASE"/>
    <property type="match status" value="1"/>
</dbReference>